<dbReference type="STRING" id="1123501.Wenmar_03192"/>
<dbReference type="AlphaFoldDB" id="A0A0D0Q6Y5"/>
<reference evidence="2 3" key="1">
    <citation type="submission" date="2013-01" db="EMBL/GenBank/DDBJ databases">
        <authorList>
            <person name="Fiebig A."/>
            <person name="Goeker M."/>
            <person name="Klenk H.-P.P."/>
        </authorList>
    </citation>
    <scope>NUCLEOTIDE SEQUENCE [LARGE SCALE GENOMIC DNA]</scope>
    <source>
        <strain evidence="2 3">DSM 24838</strain>
    </source>
</reference>
<name>A0A0D0Q6Y5_9RHOB</name>
<protein>
    <submittedName>
        <fullName evidence="2">Uncharacterized protein</fullName>
    </submittedName>
</protein>
<keyword evidence="3" id="KW-1185">Reference proteome</keyword>
<evidence type="ECO:0000313" key="3">
    <source>
        <dbReference type="Proteomes" id="UP000035100"/>
    </source>
</evidence>
<feature type="chain" id="PRO_5002218959" evidence="1">
    <location>
        <begin position="20"/>
        <end position="136"/>
    </location>
</feature>
<accession>A0A0D0Q6Y5</accession>
<keyword evidence="1" id="KW-0732">Signal</keyword>
<comment type="caution">
    <text evidence="2">The sequence shown here is derived from an EMBL/GenBank/DDBJ whole genome shotgun (WGS) entry which is preliminary data.</text>
</comment>
<evidence type="ECO:0000313" key="2">
    <source>
        <dbReference type="EMBL" id="KIQ68182.1"/>
    </source>
</evidence>
<dbReference type="Proteomes" id="UP000035100">
    <property type="component" value="Unassembled WGS sequence"/>
</dbReference>
<dbReference type="RefSeq" id="WP_018302302.1">
    <property type="nucleotide sequence ID" value="NZ_KB902283.1"/>
</dbReference>
<evidence type="ECO:0000256" key="1">
    <source>
        <dbReference type="SAM" id="SignalP"/>
    </source>
</evidence>
<proteinExistence type="predicted"/>
<feature type="signal peptide" evidence="1">
    <location>
        <begin position="1"/>
        <end position="19"/>
    </location>
</feature>
<organism evidence="2 3">
    <name type="scientific">Wenxinia marina DSM 24838</name>
    <dbReference type="NCBI Taxonomy" id="1123501"/>
    <lineage>
        <taxon>Bacteria</taxon>
        <taxon>Pseudomonadati</taxon>
        <taxon>Pseudomonadota</taxon>
        <taxon>Alphaproteobacteria</taxon>
        <taxon>Rhodobacterales</taxon>
        <taxon>Roseobacteraceae</taxon>
        <taxon>Wenxinia</taxon>
    </lineage>
</organism>
<dbReference type="OrthoDB" id="8453064at2"/>
<gene>
    <name evidence="2" type="ORF">Wenmar_03192</name>
</gene>
<dbReference type="EMBL" id="AONG01000016">
    <property type="protein sequence ID" value="KIQ68182.1"/>
    <property type="molecule type" value="Genomic_DNA"/>
</dbReference>
<sequence length="136" mass="14823">MHVLRLAALLCLCALPAAAQQWNQLAYYVAWIGPEDMRNSSGVRLTSLGAVLQQDRANVHRFNIRHPQDEYDPVFGNQSVRAMIPQLYQNGGRAPGLEAAVASGQPFGVSVFVCGYGSTPQVIYLAGWGEDHSGCY</sequence>